<sequence length="40" mass="4847">MQFSLEYMSSRKFNVYSFHFKIHSRKSKNVGALTILQFKF</sequence>
<protein>
    <submittedName>
        <fullName evidence="1">Uncharacterized protein</fullName>
    </submittedName>
</protein>
<evidence type="ECO:0000313" key="2">
    <source>
        <dbReference type="Proteomes" id="UP000001340"/>
    </source>
</evidence>
<name>A0A0E2D2P2_LEPIR</name>
<gene>
    <name evidence="1" type="ORF">LEP1GSC105_5034</name>
</gene>
<comment type="caution">
    <text evidence="1">The sequence shown here is derived from an EMBL/GenBank/DDBJ whole genome shotgun (WGS) entry which is preliminary data.</text>
</comment>
<dbReference type="EMBL" id="AHNR02000056">
    <property type="protein sequence ID" value="EKR54140.1"/>
    <property type="molecule type" value="Genomic_DNA"/>
</dbReference>
<reference evidence="1 2" key="1">
    <citation type="submission" date="2012-10" db="EMBL/GenBank/DDBJ databases">
        <authorList>
            <person name="Harkins D.M."/>
            <person name="Durkin A.S."/>
            <person name="Brinkac L.M."/>
            <person name="Haft D.H."/>
            <person name="Selengut J.D."/>
            <person name="Sanka R."/>
            <person name="DePew J."/>
            <person name="Purushe J."/>
            <person name="Chanthongthip A."/>
            <person name="Lattana O."/>
            <person name="Phetsouvanh R."/>
            <person name="Newton P.N."/>
            <person name="Vinetz J.M."/>
            <person name="Sutton G.G."/>
            <person name="Nierman W.C."/>
            <person name="Fouts D.E."/>
        </authorList>
    </citation>
    <scope>NUCLEOTIDE SEQUENCE [LARGE SCALE GENOMIC DNA]</scope>
    <source>
        <strain evidence="1 2">UI 12758</strain>
    </source>
</reference>
<dbReference type="Proteomes" id="UP000001340">
    <property type="component" value="Unassembled WGS sequence"/>
</dbReference>
<accession>A0A0E2D2P2</accession>
<dbReference type="AlphaFoldDB" id="A0A0E2D2P2"/>
<evidence type="ECO:0000313" key="1">
    <source>
        <dbReference type="EMBL" id="EKR54140.1"/>
    </source>
</evidence>
<organism evidence="1 2">
    <name type="scientific">Leptospira interrogans str. UI 12758</name>
    <dbReference type="NCBI Taxonomy" id="1049938"/>
    <lineage>
        <taxon>Bacteria</taxon>
        <taxon>Pseudomonadati</taxon>
        <taxon>Spirochaetota</taxon>
        <taxon>Spirochaetia</taxon>
        <taxon>Leptospirales</taxon>
        <taxon>Leptospiraceae</taxon>
        <taxon>Leptospira</taxon>
    </lineage>
</organism>
<proteinExistence type="predicted"/>